<evidence type="ECO:0000259" key="2">
    <source>
        <dbReference type="Pfam" id="PF07250"/>
    </source>
</evidence>
<evidence type="ECO:0000256" key="1">
    <source>
        <dbReference type="ARBA" id="ARBA00022729"/>
    </source>
</evidence>
<dbReference type="PANTHER" id="PTHR32208:SF21">
    <property type="entry name" value="LOW QUALITY PROTEIN: ALDEHYDE OXIDASE GLOX-LIKE"/>
    <property type="match status" value="1"/>
</dbReference>
<evidence type="ECO:0000313" key="5">
    <source>
        <dbReference type="Proteomes" id="UP000274922"/>
    </source>
</evidence>
<name>A0A4P9X9N6_9FUNG</name>
<dbReference type="EMBL" id="ML014153">
    <property type="protein sequence ID" value="RKP02063.1"/>
    <property type="molecule type" value="Genomic_DNA"/>
</dbReference>
<evidence type="ECO:0008006" key="6">
    <source>
        <dbReference type="Google" id="ProtNLM"/>
    </source>
</evidence>
<dbReference type="CDD" id="cd02851">
    <property type="entry name" value="E_set_GO_C"/>
    <property type="match status" value="1"/>
</dbReference>
<evidence type="ECO:0000259" key="3">
    <source>
        <dbReference type="Pfam" id="PF09118"/>
    </source>
</evidence>
<dbReference type="InterPro" id="IPR011043">
    <property type="entry name" value="Gal_Oxase/kelch_b-propeller"/>
</dbReference>
<dbReference type="InterPro" id="IPR037293">
    <property type="entry name" value="Gal_Oxidase_central_sf"/>
</dbReference>
<evidence type="ECO:0000313" key="4">
    <source>
        <dbReference type="EMBL" id="RKP02063.1"/>
    </source>
</evidence>
<dbReference type="SUPFAM" id="SSF50965">
    <property type="entry name" value="Galactose oxidase, central domain"/>
    <property type="match status" value="1"/>
</dbReference>
<gene>
    <name evidence="4" type="ORF">CXG81DRAFT_11259</name>
</gene>
<keyword evidence="5" id="KW-1185">Reference proteome</keyword>
<accession>A0A4P9X9N6</accession>
<dbReference type="STRING" id="1555241.A0A4P9X9N6"/>
<reference evidence="5" key="1">
    <citation type="journal article" date="2018" name="Nat. Microbiol.">
        <title>Leveraging single-cell genomics to expand the fungal tree of life.</title>
        <authorList>
            <person name="Ahrendt S.R."/>
            <person name="Quandt C.A."/>
            <person name="Ciobanu D."/>
            <person name="Clum A."/>
            <person name="Salamov A."/>
            <person name="Andreopoulos B."/>
            <person name="Cheng J.F."/>
            <person name="Woyke T."/>
            <person name="Pelin A."/>
            <person name="Henrissat B."/>
            <person name="Reynolds N.K."/>
            <person name="Benny G.L."/>
            <person name="Smith M.E."/>
            <person name="James T.Y."/>
            <person name="Grigoriev I.V."/>
        </authorList>
    </citation>
    <scope>NUCLEOTIDE SEQUENCE [LARGE SCALE GENOMIC DNA]</scope>
    <source>
        <strain evidence="5">ATCC 52028</strain>
    </source>
</reference>
<dbReference type="Gene3D" id="2.130.10.80">
    <property type="entry name" value="Galactose oxidase/kelch, beta-propeller"/>
    <property type="match status" value="1"/>
</dbReference>
<dbReference type="Pfam" id="PF07250">
    <property type="entry name" value="Glyoxal_oxid_N"/>
    <property type="match status" value="1"/>
</dbReference>
<dbReference type="InterPro" id="IPR013783">
    <property type="entry name" value="Ig-like_fold"/>
</dbReference>
<protein>
    <recommendedName>
        <fullName evidence="6">Galactose oxidase</fullName>
    </recommendedName>
</protein>
<dbReference type="InterPro" id="IPR009880">
    <property type="entry name" value="Glyoxal_oxidase_N"/>
</dbReference>
<dbReference type="Proteomes" id="UP000274922">
    <property type="component" value="Unassembled WGS sequence"/>
</dbReference>
<proteinExistence type="predicted"/>
<sequence>MVASGLSAIEGGAPGRWETWNSNTGVTCIHSLLLPNDRLVCIERPQERPYGINLNTMGETAVEIDISRPDQPFQINPVHKNAFCGGHAQLADGTVLVAGGDARSLEADGIPFLYDGRKGVRRYHPCEADAVAVGICRKGMWEDQREMSTNRWYPTVTTLHDGTAIIVGGTLANLDFGSLDHVDNPTYEYFPPKTGGTWPRPLDLLAWAFPHNLYPFVFQLAESNEVFVFASNRTVLIDPETDMVDDRIPDLPQDVDQAPMTYPHTATAVVLPMTIENNWTMTIQICGGSELSDQGQAASAHCFQITPDDPNATWKRVADLATARLMPDSVLLPTGQVLYVNGVARGVGGGNGGQVQYAQDPVFRPDLYDPDTDTHTLLPAAASEARLYHASALLTQSGHVLTMGSEMQNYVDYVNQRTECWGVPLDMDPSDGAPTGEDVCTLPFGHIIERFTPPYMHGVDEATRAHVAHVPDRAAYGDVFTVTASLPADAVERVVALRYTSVTHGLNTDQRLVELVVRRRAGRQLDVVAPRDGRRAPPGRWHIFLLNAAGVPGSARPILFGRAAASSTAARQASGSLSERALPAVAPWTSWAAGMASAAWMASWLVASML</sequence>
<keyword evidence="1" id="KW-0732">Signal</keyword>
<dbReference type="InterPro" id="IPR015202">
    <property type="entry name" value="GO-like_E_set"/>
</dbReference>
<dbReference type="Gene3D" id="2.60.40.10">
    <property type="entry name" value="Immunoglobulins"/>
    <property type="match status" value="1"/>
</dbReference>
<feature type="domain" description="Galactose oxidase-like Early set" evidence="3">
    <location>
        <begin position="466"/>
        <end position="557"/>
    </location>
</feature>
<dbReference type="Pfam" id="PF09118">
    <property type="entry name" value="GO-like_E_set"/>
    <property type="match status" value="1"/>
</dbReference>
<dbReference type="PANTHER" id="PTHR32208">
    <property type="entry name" value="SECRETED PROTEIN-RELATED"/>
    <property type="match status" value="1"/>
</dbReference>
<feature type="domain" description="Glyoxal oxidase N-terminal" evidence="2">
    <location>
        <begin position="74"/>
        <end position="416"/>
    </location>
</feature>
<dbReference type="InterPro" id="IPR014756">
    <property type="entry name" value="Ig_E-set"/>
</dbReference>
<dbReference type="AlphaFoldDB" id="A0A4P9X9N6"/>
<organism evidence="4 5">
    <name type="scientific">Caulochytrium protostelioides</name>
    <dbReference type="NCBI Taxonomy" id="1555241"/>
    <lineage>
        <taxon>Eukaryota</taxon>
        <taxon>Fungi</taxon>
        <taxon>Fungi incertae sedis</taxon>
        <taxon>Chytridiomycota</taxon>
        <taxon>Chytridiomycota incertae sedis</taxon>
        <taxon>Chytridiomycetes</taxon>
        <taxon>Caulochytriales</taxon>
        <taxon>Caulochytriaceae</taxon>
        <taxon>Caulochytrium</taxon>
    </lineage>
</organism>
<dbReference type="SUPFAM" id="SSF81296">
    <property type="entry name" value="E set domains"/>
    <property type="match status" value="1"/>
</dbReference>
<dbReference type="OrthoDB" id="2019572at2759"/>